<evidence type="ECO:0000313" key="5">
    <source>
        <dbReference type="EMBL" id="OGH04094.1"/>
    </source>
</evidence>
<evidence type="ECO:0000256" key="2">
    <source>
        <dbReference type="ARBA" id="ARBA00023125"/>
    </source>
</evidence>
<keyword evidence="1" id="KW-0805">Transcription regulation</keyword>
<dbReference type="InterPro" id="IPR047761">
    <property type="entry name" value="NadS-like"/>
</dbReference>
<dbReference type="InterPro" id="IPR010982">
    <property type="entry name" value="Lambda_DNA-bd_dom_sf"/>
</dbReference>
<dbReference type="PROSITE" id="PS50943">
    <property type="entry name" value="HTH_CROC1"/>
    <property type="match status" value="1"/>
</dbReference>
<dbReference type="Proteomes" id="UP000177583">
    <property type="component" value="Unassembled WGS sequence"/>
</dbReference>
<dbReference type="InterPro" id="IPR052359">
    <property type="entry name" value="HTH-type_reg/antitoxin"/>
</dbReference>
<protein>
    <recommendedName>
        <fullName evidence="4">HTH cro/C1-type domain-containing protein</fullName>
    </recommendedName>
</protein>
<reference evidence="5 6" key="1">
    <citation type="journal article" date="2016" name="Nat. Commun.">
        <title>Thousands of microbial genomes shed light on interconnected biogeochemical processes in an aquifer system.</title>
        <authorList>
            <person name="Anantharaman K."/>
            <person name="Brown C.T."/>
            <person name="Hug L.A."/>
            <person name="Sharon I."/>
            <person name="Castelle C.J."/>
            <person name="Probst A.J."/>
            <person name="Thomas B.C."/>
            <person name="Singh A."/>
            <person name="Wilkins M.J."/>
            <person name="Karaoz U."/>
            <person name="Brodie E.L."/>
            <person name="Williams K.H."/>
            <person name="Hubbard S.S."/>
            <person name="Banfield J.F."/>
        </authorList>
    </citation>
    <scope>NUCLEOTIDE SEQUENCE [LARGE SCALE GENOMIC DNA]</scope>
</reference>
<dbReference type="Gene3D" id="1.10.260.40">
    <property type="entry name" value="lambda repressor-like DNA-binding domains"/>
    <property type="match status" value="1"/>
</dbReference>
<evidence type="ECO:0000256" key="3">
    <source>
        <dbReference type="ARBA" id="ARBA00023163"/>
    </source>
</evidence>
<comment type="caution">
    <text evidence="5">The sequence shown here is derived from an EMBL/GenBank/DDBJ whole genome shotgun (WGS) entry which is preliminary data.</text>
</comment>
<dbReference type="SMART" id="SM00530">
    <property type="entry name" value="HTH_XRE"/>
    <property type="match status" value="1"/>
</dbReference>
<dbReference type="GO" id="GO:0003677">
    <property type="term" value="F:DNA binding"/>
    <property type="evidence" value="ECO:0007669"/>
    <property type="project" value="UniProtKB-KW"/>
</dbReference>
<organism evidence="5 6">
    <name type="scientific">Candidatus Lambdaproteobacteria bacterium RIFOXYD2_FULL_56_26</name>
    <dbReference type="NCBI Taxonomy" id="1817773"/>
    <lineage>
        <taxon>Bacteria</taxon>
        <taxon>Pseudomonadati</taxon>
        <taxon>Pseudomonadota</taxon>
        <taxon>Candidatus Lambdaproteobacteria</taxon>
    </lineage>
</organism>
<sequence>MEDKLFDELCESIKEAKQIAKGKLAPAKVDFTGKQLPITEIRQRFKLSQAKFAKLLGVSVDSLQNWEQGRRNPTGSAKMLLRVAALHPMAILDSARELEGK</sequence>
<dbReference type="PANTHER" id="PTHR36511">
    <property type="entry name" value="MERR FAMILY BACTERIAL REGULATORY PROTEIN"/>
    <property type="match status" value="1"/>
</dbReference>
<dbReference type="Pfam" id="PF01381">
    <property type="entry name" value="HTH_3"/>
    <property type="match status" value="1"/>
</dbReference>
<keyword evidence="3" id="KW-0804">Transcription</keyword>
<dbReference type="AlphaFoldDB" id="A0A1F6H1C5"/>
<evidence type="ECO:0000313" key="6">
    <source>
        <dbReference type="Proteomes" id="UP000177583"/>
    </source>
</evidence>
<dbReference type="SUPFAM" id="SSF47413">
    <property type="entry name" value="lambda repressor-like DNA-binding domains"/>
    <property type="match status" value="1"/>
</dbReference>
<keyword evidence="2" id="KW-0238">DNA-binding</keyword>
<dbReference type="NCBIfam" id="NF041265">
    <property type="entry name" value="NadS"/>
    <property type="match status" value="1"/>
</dbReference>
<dbReference type="PANTHER" id="PTHR36511:SF3">
    <property type="entry name" value="ANTITOXIN HIGA-2"/>
    <property type="match status" value="1"/>
</dbReference>
<feature type="domain" description="HTH cro/C1-type" evidence="4">
    <location>
        <begin position="38"/>
        <end position="74"/>
    </location>
</feature>
<gene>
    <name evidence="5" type="ORF">A2557_14140</name>
</gene>
<name>A0A1F6H1C5_9PROT</name>
<proteinExistence type="predicted"/>
<dbReference type="EMBL" id="MFNF01000007">
    <property type="protein sequence ID" value="OGH04094.1"/>
    <property type="molecule type" value="Genomic_DNA"/>
</dbReference>
<dbReference type="CDD" id="cd00093">
    <property type="entry name" value="HTH_XRE"/>
    <property type="match status" value="1"/>
</dbReference>
<dbReference type="InterPro" id="IPR001387">
    <property type="entry name" value="Cro/C1-type_HTH"/>
</dbReference>
<evidence type="ECO:0000259" key="4">
    <source>
        <dbReference type="PROSITE" id="PS50943"/>
    </source>
</evidence>
<evidence type="ECO:0000256" key="1">
    <source>
        <dbReference type="ARBA" id="ARBA00023015"/>
    </source>
</evidence>
<accession>A0A1F6H1C5</accession>